<dbReference type="OrthoDB" id="1190494at2"/>
<dbReference type="InterPro" id="IPR008278">
    <property type="entry name" value="4-PPantetheinyl_Trfase_dom"/>
</dbReference>
<dbReference type="EMBL" id="FNAS01000002">
    <property type="protein sequence ID" value="SDE03679.1"/>
    <property type="molecule type" value="Genomic_DNA"/>
</dbReference>
<protein>
    <submittedName>
        <fullName evidence="3">4'-phosphopantetheinyl transferase superfamily protein</fullName>
    </submittedName>
</protein>
<dbReference type="RefSeq" id="WP_092735852.1">
    <property type="nucleotide sequence ID" value="NZ_FNAS01000002.1"/>
</dbReference>
<dbReference type="InterPro" id="IPR037143">
    <property type="entry name" value="4-PPantetheinyl_Trfase_dom_sf"/>
</dbReference>
<dbReference type="GO" id="GO:0008897">
    <property type="term" value="F:holo-[acyl-carrier-protein] synthase activity"/>
    <property type="evidence" value="ECO:0007669"/>
    <property type="project" value="InterPro"/>
</dbReference>
<keyword evidence="1 3" id="KW-0808">Transferase</keyword>
<keyword evidence="4" id="KW-1185">Reference proteome</keyword>
<dbReference type="GO" id="GO:0000287">
    <property type="term" value="F:magnesium ion binding"/>
    <property type="evidence" value="ECO:0007669"/>
    <property type="project" value="InterPro"/>
</dbReference>
<dbReference type="Gene3D" id="3.90.470.20">
    <property type="entry name" value="4'-phosphopantetheinyl transferase domain"/>
    <property type="match status" value="1"/>
</dbReference>
<evidence type="ECO:0000313" key="3">
    <source>
        <dbReference type="EMBL" id="SDE03679.1"/>
    </source>
</evidence>
<accession>A0A1G6ZM49</accession>
<evidence type="ECO:0000313" key="4">
    <source>
        <dbReference type="Proteomes" id="UP000198517"/>
    </source>
</evidence>
<name>A0A1G6ZM49_9FLAO</name>
<reference evidence="3 4" key="1">
    <citation type="submission" date="2016-10" db="EMBL/GenBank/DDBJ databases">
        <authorList>
            <person name="de Groot N.N."/>
        </authorList>
    </citation>
    <scope>NUCLEOTIDE SEQUENCE [LARGE SCALE GENOMIC DNA]</scope>
    <source>
        <strain evidence="3 4">DSM 24015</strain>
    </source>
</reference>
<evidence type="ECO:0000256" key="1">
    <source>
        <dbReference type="ARBA" id="ARBA00022679"/>
    </source>
</evidence>
<dbReference type="Proteomes" id="UP000198517">
    <property type="component" value="Unassembled WGS sequence"/>
</dbReference>
<dbReference type="SUPFAM" id="SSF56214">
    <property type="entry name" value="4'-phosphopantetheinyl transferase"/>
    <property type="match status" value="1"/>
</dbReference>
<gene>
    <name evidence="3" type="ORF">SAMN05421544_102137</name>
</gene>
<feature type="domain" description="4'-phosphopantetheinyl transferase" evidence="2">
    <location>
        <begin position="101"/>
        <end position="203"/>
    </location>
</feature>
<proteinExistence type="predicted"/>
<organism evidence="3 4">
    <name type="scientific">Riemerella columbipharyngis</name>
    <dbReference type="NCBI Taxonomy" id="1071918"/>
    <lineage>
        <taxon>Bacteria</taxon>
        <taxon>Pseudomonadati</taxon>
        <taxon>Bacteroidota</taxon>
        <taxon>Flavobacteriia</taxon>
        <taxon>Flavobacteriales</taxon>
        <taxon>Weeksellaceae</taxon>
        <taxon>Riemerella</taxon>
    </lineage>
</organism>
<dbReference type="AlphaFoldDB" id="A0A1G6ZM49"/>
<evidence type="ECO:0000259" key="2">
    <source>
        <dbReference type="Pfam" id="PF01648"/>
    </source>
</evidence>
<sequence length="205" mass="23676">MPLYKELSFGTTAILIWKHHKTDDIPILEAVSLDDLDSKPIINPKKIIEKKMIKAMLQSVLPNHQLKHYTDGSPFVEIPSTHISISHSYPFAVLAVSNKKIGVDIEKISDRILKLKDKFLSPEEKEWLSPKDDTEQLTEIWCIKESLYKIHPEKFWSLKKYYQVMPYTNKNTSPISCKVLNNGQTTHYNAKIEHIEDYILSVVTA</sequence>
<dbReference type="Pfam" id="PF01648">
    <property type="entry name" value="ACPS"/>
    <property type="match status" value="1"/>
</dbReference>
<dbReference type="STRING" id="1071918.SAMN05421544_102137"/>